<dbReference type="InterPro" id="IPR015424">
    <property type="entry name" value="PyrdxlP-dep_Trfase"/>
</dbReference>
<evidence type="ECO:0000256" key="3">
    <source>
        <dbReference type="ARBA" id="ARBA00022898"/>
    </source>
</evidence>
<accession>A0A069AJU0</accession>
<evidence type="ECO:0000313" key="9">
    <source>
        <dbReference type="EMBL" id="CDS94406.1"/>
    </source>
</evidence>
<evidence type="ECO:0000313" key="7">
    <source>
        <dbReference type="EMBL" id="CDS88828.1"/>
    </source>
</evidence>
<dbReference type="Pfam" id="PF00155">
    <property type="entry name" value="Aminotran_1_2"/>
    <property type="match status" value="1"/>
</dbReference>
<dbReference type="EMBL" id="LK932411">
    <property type="protein sequence ID" value="CDS89456.1"/>
    <property type="molecule type" value="Genomic_DNA"/>
</dbReference>
<dbReference type="GO" id="GO:0030170">
    <property type="term" value="F:pyridoxal phosphate binding"/>
    <property type="evidence" value="ECO:0007669"/>
    <property type="project" value="InterPro"/>
</dbReference>
<proteinExistence type="inferred from homology"/>
<dbReference type="InterPro" id="IPR051798">
    <property type="entry name" value="Class-II_PLP-Dep_Aminotrans"/>
</dbReference>
<comment type="cofactor">
    <cofactor evidence="1">
        <name>pyridoxal 5'-phosphate</name>
        <dbReference type="ChEBI" id="CHEBI:597326"/>
    </cofactor>
</comment>
<organism evidence="9">
    <name type="scientific">Clostridioides difficile</name>
    <name type="common">Peptoclostridium difficile</name>
    <dbReference type="NCBI Taxonomy" id="1496"/>
    <lineage>
        <taxon>Bacteria</taxon>
        <taxon>Bacillati</taxon>
        <taxon>Bacillota</taxon>
        <taxon>Clostridia</taxon>
        <taxon>Peptostreptococcales</taxon>
        <taxon>Peptostreptococcaceae</taxon>
        <taxon>Clostridioides</taxon>
    </lineage>
</organism>
<dbReference type="InterPro" id="IPR027619">
    <property type="entry name" value="C-S_lyase_PatB-like"/>
</dbReference>
<dbReference type="AlphaFoldDB" id="A0A069AJU0"/>
<dbReference type="SUPFAM" id="SSF53383">
    <property type="entry name" value="PLP-dependent transferases"/>
    <property type="match status" value="1"/>
</dbReference>
<dbReference type="RefSeq" id="WP_016728996.1">
    <property type="nucleotide sequence ID" value="NZ_BAABSG010000003.1"/>
</dbReference>
<dbReference type="EMBL" id="LK932849">
    <property type="protein sequence ID" value="CDS94406.1"/>
    <property type="molecule type" value="Genomic_DNA"/>
</dbReference>
<evidence type="ECO:0000256" key="2">
    <source>
        <dbReference type="ARBA" id="ARBA00012224"/>
    </source>
</evidence>
<keyword evidence="3" id="KW-0663">Pyridoxal phosphate</keyword>
<protein>
    <recommendedName>
        <fullName evidence="2">cysteine-S-conjugate beta-lyase</fullName>
        <ecNumber evidence="2">4.4.1.13</ecNumber>
    </recommendedName>
</protein>
<evidence type="ECO:0000256" key="5">
    <source>
        <dbReference type="ARBA" id="ARBA00037974"/>
    </source>
</evidence>
<sequence length="394" mass="46178">MINFDKKVDRLGTYCTQWDYVEDRFGKKDLLPFTISDMDLEFPFEITEVLQERLNHRVLGYSRWKHDDFRNSVTNWYIKRFNCSVDSNWIYYSPSVMYSISKLIEMLSNEGDGILINTPAYNAFYDVITNNNRNIIKSHLVNRNGFYSIDFNDFEKKCKKSKIFILCNPHNPIGRVWSELELVKMIGICKNNDVKIISDDIHMDIVYDNRMTPILNVAKDYLDSVFICTSASKSFNIPALTGSYVIIPNEGIRNKFENITRYRDFVNSPAILAILATMVCYDDCEYWLDELLKYLKENLKYTIDYIKDNLEPLKLVMPEGCYFAWIDFSELKISGEKFQKLLMDIGEVAIMSGSVYGEESEFYLRLNVACSREKLEDGLNRIKKTMDYIAKRNL</sequence>
<evidence type="ECO:0000259" key="6">
    <source>
        <dbReference type="Pfam" id="PF00155"/>
    </source>
</evidence>
<keyword evidence="4 9" id="KW-0456">Lyase</keyword>
<reference evidence="9" key="1">
    <citation type="submission" date="2014-07" db="EMBL/GenBank/DDBJ databases">
        <authorList>
            <person name="Monot Marc"/>
        </authorList>
    </citation>
    <scope>NUCLEOTIDE SEQUENCE</scope>
    <source>
        <strain evidence="9">7032989</strain>
        <strain evidence="8">7032994</strain>
    </source>
</reference>
<comment type="similarity">
    <text evidence="5">Belongs to the class-II pyridoxal-phosphate-dependent aminotransferase family. MalY/PatB cystathionine beta-lyase subfamily.</text>
</comment>
<evidence type="ECO:0000256" key="1">
    <source>
        <dbReference type="ARBA" id="ARBA00001933"/>
    </source>
</evidence>
<name>A0A069AJU0_CLODI</name>
<dbReference type="GO" id="GO:0047804">
    <property type="term" value="F:cysteine-S-conjugate beta-lyase activity"/>
    <property type="evidence" value="ECO:0007669"/>
    <property type="project" value="UniProtKB-EC"/>
</dbReference>
<dbReference type="PANTHER" id="PTHR43525:SF1">
    <property type="entry name" value="PROTEIN MALY"/>
    <property type="match status" value="1"/>
</dbReference>
<evidence type="ECO:0000256" key="4">
    <source>
        <dbReference type="ARBA" id="ARBA00023239"/>
    </source>
</evidence>
<dbReference type="InterPro" id="IPR015422">
    <property type="entry name" value="PyrdxlP-dep_Trfase_small"/>
</dbReference>
<evidence type="ECO:0000313" key="8">
    <source>
        <dbReference type="EMBL" id="CDS89456.1"/>
    </source>
</evidence>
<gene>
    <name evidence="9" type="primary">malY</name>
    <name evidence="9" type="ORF">BN1095_20007</name>
    <name evidence="7" type="ORF">BN1096_700191</name>
    <name evidence="8" type="ORF">BN1097_710191</name>
</gene>
<dbReference type="Gene3D" id="3.40.640.10">
    <property type="entry name" value="Type I PLP-dependent aspartate aminotransferase-like (Major domain)"/>
    <property type="match status" value="1"/>
</dbReference>
<dbReference type="EC" id="4.4.1.13" evidence="2"/>
<dbReference type="EMBL" id="LK932525">
    <property type="protein sequence ID" value="CDS88828.1"/>
    <property type="molecule type" value="Genomic_DNA"/>
</dbReference>
<dbReference type="PANTHER" id="PTHR43525">
    <property type="entry name" value="PROTEIN MALY"/>
    <property type="match status" value="1"/>
</dbReference>
<dbReference type="CDD" id="cd00609">
    <property type="entry name" value="AAT_like"/>
    <property type="match status" value="1"/>
</dbReference>
<dbReference type="InterPro" id="IPR004839">
    <property type="entry name" value="Aminotransferase_I/II_large"/>
</dbReference>
<dbReference type="Gene3D" id="3.90.1150.10">
    <property type="entry name" value="Aspartate Aminotransferase, domain 1"/>
    <property type="match status" value="1"/>
</dbReference>
<dbReference type="InterPro" id="IPR015421">
    <property type="entry name" value="PyrdxlP-dep_Trfase_major"/>
</dbReference>
<dbReference type="NCBIfam" id="TIGR04350">
    <property type="entry name" value="C_S_lyase_PatB"/>
    <property type="match status" value="1"/>
</dbReference>
<feature type="domain" description="Aminotransferase class I/classII large" evidence="6">
    <location>
        <begin position="29"/>
        <end position="382"/>
    </location>
</feature>